<keyword evidence="4" id="KW-1015">Disulfide bond</keyword>
<evidence type="ECO:0000256" key="5">
    <source>
        <dbReference type="SAM" id="SignalP"/>
    </source>
</evidence>
<comment type="caution">
    <text evidence="6">The sequence shown here is derived from an EMBL/GenBank/DDBJ whole genome shotgun (WGS) entry which is preliminary data.</text>
</comment>
<feature type="signal peptide" evidence="5">
    <location>
        <begin position="1"/>
        <end position="29"/>
    </location>
</feature>
<keyword evidence="3" id="KW-0378">Hydrolase</keyword>
<name>A0A917FPM7_9NOCA</name>
<keyword evidence="5" id="KW-0732">Signal</keyword>
<protein>
    <submittedName>
        <fullName evidence="6">Cutinase</fullName>
    </submittedName>
</protein>
<dbReference type="InterPro" id="IPR000675">
    <property type="entry name" value="Cutinase/axe"/>
</dbReference>
<dbReference type="PANTHER" id="PTHR33630">
    <property type="entry name" value="CUTINASE RV1984C-RELATED-RELATED"/>
    <property type="match status" value="1"/>
</dbReference>
<dbReference type="RefSeq" id="WP_188542993.1">
    <property type="nucleotide sequence ID" value="NZ_BMCU01000001.1"/>
</dbReference>
<keyword evidence="7" id="KW-1185">Reference proteome</keyword>
<evidence type="ECO:0000313" key="6">
    <source>
        <dbReference type="EMBL" id="GGF93037.1"/>
    </source>
</evidence>
<dbReference type="SMART" id="SM01110">
    <property type="entry name" value="Cutinase"/>
    <property type="match status" value="1"/>
</dbReference>
<dbReference type="InterPro" id="IPR029058">
    <property type="entry name" value="AB_hydrolase_fold"/>
</dbReference>
<dbReference type="Gene3D" id="3.40.50.1820">
    <property type="entry name" value="alpha/beta hydrolase"/>
    <property type="match status" value="1"/>
</dbReference>
<evidence type="ECO:0000256" key="4">
    <source>
        <dbReference type="ARBA" id="ARBA00023157"/>
    </source>
</evidence>
<dbReference type="PANTHER" id="PTHR33630:SF9">
    <property type="entry name" value="CUTINASE 4"/>
    <property type="match status" value="1"/>
</dbReference>
<dbReference type="SUPFAM" id="SSF53474">
    <property type="entry name" value="alpha/beta-Hydrolases"/>
    <property type="match status" value="1"/>
</dbReference>
<dbReference type="Proteomes" id="UP000654257">
    <property type="component" value="Unassembled WGS sequence"/>
</dbReference>
<keyword evidence="2" id="KW-0719">Serine esterase</keyword>
<dbReference type="AlphaFoldDB" id="A0A917FPM7"/>
<comment type="similarity">
    <text evidence="1">Belongs to the cutinase family.</text>
</comment>
<reference evidence="6" key="2">
    <citation type="submission" date="2020-09" db="EMBL/GenBank/DDBJ databases">
        <authorList>
            <person name="Sun Q."/>
            <person name="Sedlacek I."/>
        </authorList>
    </citation>
    <scope>NUCLEOTIDE SEQUENCE</scope>
    <source>
        <strain evidence="6">CCM 7905</strain>
    </source>
</reference>
<evidence type="ECO:0000256" key="3">
    <source>
        <dbReference type="ARBA" id="ARBA00022801"/>
    </source>
</evidence>
<dbReference type="Pfam" id="PF01083">
    <property type="entry name" value="Cutinase"/>
    <property type="match status" value="1"/>
</dbReference>
<dbReference type="EMBL" id="BMCU01000001">
    <property type="protein sequence ID" value="GGF93037.1"/>
    <property type="molecule type" value="Genomic_DNA"/>
</dbReference>
<organism evidence="6 7">
    <name type="scientific">Rhodococcoides trifolii</name>
    <dbReference type="NCBI Taxonomy" id="908250"/>
    <lineage>
        <taxon>Bacteria</taxon>
        <taxon>Bacillati</taxon>
        <taxon>Actinomycetota</taxon>
        <taxon>Actinomycetes</taxon>
        <taxon>Mycobacteriales</taxon>
        <taxon>Nocardiaceae</taxon>
        <taxon>Rhodococcoides</taxon>
    </lineage>
</organism>
<feature type="chain" id="PRO_5037965297" evidence="5">
    <location>
        <begin position="30"/>
        <end position="218"/>
    </location>
</feature>
<gene>
    <name evidence="6" type="primary">cut4</name>
    <name evidence="6" type="ORF">GCM10007304_03590</name>
</gene>
<sequence>MLRRLLISLVTSTAAAASILLVGTGSAVAAPAACPDVQIVFARGTLEFPGLGLAGAPFAQKLESLLPGKTVDSYAVNYEANVLQTSSGPGATDLTREVTSLAARCSNTRFVLGGYSQGASVVTIAVGLTTRSGTPGEVLAPELASRVDAIVVFGNPLGRQGGSIEADSPLYGSKTRSFCAPNEPVCSPGFDFPAHLAYLFNGDLDRAARFAADKVIAA</sequence>
<evidence type="ECO:0000256" key="1">
    <source>
        <dbReference type="ARBA" id="ARBA00007534"/>
    </source>
</evidence>
<proteinExistence type="inferred from homology"/>
<reference evidence="6" key="1">
    <citation type="journal article" date="2014" name="Int. J. Syst. Evol. Microbiol.">
        <title>Complete genome sequence of Corynebacterium casei LMG S-19264T (=DSM 44701T), isolated from a smear-ripened cheese.</title>
        <authorList>
            <consortium name="US DOE Joint Genome Institute (JGI-PGF)"/>
            <person name="Walter F."/>
            <person name="Albersmeier A."/>
            <person name="Kalinowski J."/>
            <person name="Ruckert C."/>
        </authorList>
    </citation>
    <scope>NUCLEOTIDE SEQUENCE</scope>
    <source>
        <strain evidence="6">CCM 7905</strain>
    </source>
</reference>
<evidence type="ECO:0000313" key="7">
    <source>
        <dbReference type="Proteomes" id="UP000654257"/>
    </source>
</evidence>
<evidence type="ECO:0000256" key="2">
    <source>
        <dbReference type="ARBA" id="ARBA00022487"/>
    </source>
</evidence>
<dbReference type="GO" id="GO:0052689">
    <property type="term" value="F:carboxylic ester hydrolase activity"/>
    <property type="evidence" value="ECO:0007669"/>
    <property type="project" value="UniProtKB-KW"/>
</dbReference>
<accession>A0A917FPM7</accession>